<accession>A0A091CTJ9</accession>
<feature type="region of interest" description="Disordered" evidence="1">
    <location>
        <begin position="296"/>
        <end position="317"/>
    </location>
</feature>
<name>A0A091CTJ9_FUKDA</name>
<keyword evidence="3" id="KW-0732">Signal</keyword>
<dbReference type="EMBL" id="KN123950">
    <property type="protein sequence ID" value="KFO22754.1"/>
    <property type="molecule type" value="Genomic_DNA"/>
</dbReference>
<proteinExistence type="predicted"/>
<dbReference type="Proteomes" id="UP000028990">
    <property type="component" value="Unassembled WGS sequence"/>
</dbReference>
<evidence type="ECO:0000256" key="3">
    <source>
        <dbReference type="SAM" id="SignalP"/>
    </source>
</evidence>
<feature type="region of interest" description="Disordered" evidence="1">
    <location>
        <begin position="168"/>
        <end position="281"/>
    </location>
</feature>
<keyword evidence="2" id="KW-1133">Transmembrane helix</keyword>
<protein>
    <submittedName>
        <fullName evidence="5">Cytokine receptor-like factor 2</fullName>
    </submittedName>
</protein>
<feature type="chain" id="PRO_5001872530" evidence="3">
    <location>
        <begin position="23"/>
        <end position="333"/>
    </location>
</feature>
<gene>
    <name evidence="5" type="ORF">H920_15837</name>
</gene>
<keyword evidence="2" id="KW-0472">Membrane</keyword>
<feature type="compositionally biased region" description="Polar residues" evidence="1">
    <location>
        <begin position="239"/>
        <end position="250"/>
    </location>
</feature>
<evidence type="ECO:0000313" key="5">
    <source>
        <dbReference type="EMBL" id="KFO22754.1"/>
    </source>
</evidence>
<organism evidence="5 6">
    <name type="scientific">Fukomys damarensis</name>
    <name type="common">Damaraland mole rat</name>
    <name type="synonym">Cryptomys damarensis</name>
    <dbReference type="NCBI Taxonomy" id="885580"/>
    <lineage>
        <taxon>Eukaryota</taxon>
        <taxon>Metazoa</taxon>
        <taxon>Chordata</taxon>
        <taxon>Craniata</taxon>
        <taxon>Vertebrata</taxon>
        <taxon>Euteleostomi</taxon>
        <taxon>Mammalia</taxon>
        <taxon>Eutheria</taxon>
        <taxon>Euarchontoglires</taxon>
        <taxon>Glires</taxon>
        <taxon>Rodentia</taxon>
        <taxon>Hystricomorpha</taxon>
        <taxon>Bathyergidae</taxon>
        <taxon>Fukomys</taxon>
    </lineage>
</organism>
<dbReference type="Pfam" id="PF22012">
    <property type="entry name" value="TSLPR_D1"/>
    <property type="match status" value="1"/>
</dbReference>
<dbReference type="eggNOG" id="ENOG502RYG2">
    <property type="taxonomic scope" value="Eukaryota"/>
</dbReference>
<evidence type="ECO:0000256" key="1">
    <source>
        <dbReference type="SAM" id="MobiDB-lite"/>
    </source>
</evidence>
<dbReference type="InterPro" id="IPR053856">
    <property type="entry name" value="TSLPR_D1"/>
</dbReference>
<dbReference type="AlphaFoldDB" id="A0A091CTJ9"/>
<dbReference type="Gene3D" id="2.60.40.10">
    <property type="entry name" value="Immunoglobulins"/>
    <property type="match status" value="1"/>
</dbReference>
<evidence type="ECO:0000313" key="6">
    <source>
        <dbReference type="Proteomes" id="UP000028990"/>
    </source>
</evidence>
<keyword evidence="2" id="KW-0812">Transmembrane</keyword>
<feature type="region of interest" description="Disordered" evidence="1">
    <location>
        <begin position="25"/>
        <end position="60"/>
    </location>
</feature>
<sequence>MGTRVWAWVAALLLLLLLQGHPTDMGDEGAGPQPRGHPQLGRLRQEGESSRAPPGHDVFRDDRAYAPCTTYLVQGGHTAGCLLEGADRVLDFSIHNGSRPLLSMQRWVSDYHSCQQTPRPPWPEWPRFSLVCSLVLLLVVAPLLLALWKAQRVKKLLMPSVPDPKGSFPGLFEHHQGDFQVRPPPDPVPSQAVGSAAAQKQHGAPGSLGRGRSSEGTGLREWIADTQDVARWKKPPSGDQDTGSEQTLEVQLSGMDTMHGEERRGEEEEEEEEAYFSSRTGRPGESAFVITAGLGPHDVSVRSSCPSSKPGLGSHRPCCDIPNRCNGTCEPAA</sequence>
<keyword evidence="6" id="KW-1185">Reference proteome</keyword>
<evidence type="ECO:0000259" key="4">
    <source>
        <dbReference type="Pfam" id="PF22012"/>
    </source>
</evidence>
<keyword evidence="5" id="KW-0675">Receptor</keyword>
<feature type="signal peptide" evidence="3">
    <location>
        <begin position="1"/>
        <end position="22"/>
    </location>
</feature>
<feature type="domain" description="Cytokine receptor-like factor 2-like" evidence="4">
    <location>
        <begin position="60"/>
        <end position="103"/>
    </location>
</feature>
<dbReference type="InterPro" id="IPR013783">
    <property type="entry name" value="Ig-like_fold"/>
</dbReference>
<feature type="transmembrane region" description="Helical" evidence="2">
    <location>
        <begin position="128"/>
        <end position="148"/>
    </location>
</feature>
<evidence type="ECO:0000256" key="2">
    <source>
        <dbReference type="SAM" id="Phobius"/>
    </source>
</evidence>
<reference evidence="5 6" key="1">
    <citation type="submission" date="2013-11" db="EMBL/GenBank/DDBJ databases">
        <title>The Damaraland mole rat (Fukomys damarensis) genome and evolution of African mole rats.</title>
        <authorList>
            <person name="Gladyshev V.N."/>
            <person name="Fang X."/>
        </authorList>
    </citation>
    <scope>NUCLEOTIDE SEQUENCE [LARGE SCALE GENOMIC DNA]</scope>
    <source>
        <tissue evidence="5">Liver</tissue>
    </source>
</reference>